<proteinExistence type="predicted"/>
<organism evidence="1 2">
    <name type="scientific">Ananas comosus</name>
    <name type="common">Pineapple</name>
    <name type="synonym">Ananas ananas</name>
    <dbReference type="NCBI Taxonomy" id="4615"/>
    <lineage>
        <taxon>Eukaryota</taxon>
        <taxon>Viridiplantae</taxon>
        <taxon>Streptophyta</taxon>
        <taxon>Embryophyta</taxon>
        <taxon>Tracheophyta</taxon>
        <taxon>Spermatophyta</taxon>
        <taxon>Magnoliopsida</taxon>
        <taxon>Liliopsida</taxon>
        <taxon>Poales</taxon>
        <taxon>Bromeliaceae</taxon>
        <taxon>Bromelioideae</taxon>
        <taxon>Ananas</taxon>
    </lineage>
</organism>
<protein>
    <submittedName>
        <fullName evidence="1">Uncharacterized protein</fullName>
    </submittedName>
</protein>
<dbReference type="EMBL" id="LSRQ01000699">
    <property type="protein sequence ID" value="OAY81251.1"/>
    <property type="molecule type" value="Genomic_DNA"/>
</dbReference>
<dbReference type="Proteomes" id="UP000092600">
    <property type="component" value="Unassembled WGS sequence"/>
</dbReference>
<feature type="non-terminal residue" evidence="1">
    <location>
        <position position="226"/>
    </location>
</feature>
<comment type="caution">
    <text evidence="1">The sequence shown here is derived from an EMBL/GenBank/DDBJ whole genome shotgun (WGS) entry which is preliminary data.</text>
</comment>
<reference evidence="1 2" key="1">
    <citation type="journal article" date="2016" name="DNA Res.">
        <title>The draft genome of MD-2 pineapple using hybrid error correction of long reads.</title>
        <authorList>
            <person name="Redwan R.M."/>
            <person name="Saidin A."/>
            <person name="Kumar S.V."/>
        </authorList>
    </citation>
    <scope>NUCLEOTIDE SEQUENCE [LARGE SCALE GENOMIC DNA]</scope>
    <source>
        <strain evidence="2">cv. MD2</strain>
        <tissue evidence="1">Leaf</tissue>
    </source>
</reference>
<dbReference type="AlphaFoldDB" id="A0A199VWD7"/>
<evidence type="ECO:0000313" key="2">
    <source>
        <dbReference type="Proteomes" id="UP000092600"/>
    </source>
</evidence>
<feature type="non-terminal residue" evidence="1">
    <location>
        <position position="1"/>
    </location>
</feature>
<name>A0A199VWD7_ANACO</name>
<evidence type="ECO:0000313" key="1">
    <source>
        <dbReference type="EMBL" id="OAY81251.1"/>
    </source>
</evidence>
<sequence length="226" mass="25754">SGEASALNPLRRRLRLRLLRLRRSLCPTGERDSVTANGDNQEQLHFPVGNRLWHIHCSKLQCPKCKEAHKYLDFCSLCEIFVEICENPPDIADSVYNGGLLIIEPHVVPLLSLERSPSTTGPLYLGLMMGPILLKCSKCCGKTYKAKDVANTWASPSQPRDQIVTSSKGQWDKVANEKLYYFFKHDHIMLESIRTLLYLTKKGEEKINETVACYHCRSSRWDGVIY</sequence>
<gene>
    <name evidence="1" type="ORF">ACMD2_09405</name>
</gene>
<accession>A0A199VWD7</accession>